<protein>
    <submittedName>
        <fullName evidence="1">Uncharacterized protein</fullName>
    </submittedName>
</protein>
<sequence>MKDYFRKNINASKFTISPINPNVKSIIFSSLSSSSFQTLTSSAGHESFEGSFKIHGLVPIVSSGFQRLF</sequence>
<accession>S4NUI3</accession>
<evidence type="ECO:0000313" key="1">
    <source>
        <dbReference type="EMBL" id="JAA79243.1"/>
    </source>
</evidence>
<reference evidence="1" key="1">
    <citation type="journal article" date="2013" name="BMC Genomics">
        <title>Unscrambling butterfly oogenesis.</title>
        <authorList>
            <person name="Carter J.M."/>
            <person name="Baker S.C."/>
            <person name="Pink R."/>
            <person name="Carter D.R."/>
            <person name="Collins A."/>
            <person name="Tomlin J."/>
            <person name="Gibbs M."/>
            <person name="Breuker C.J."/>
        </authorList>
    </citation>
    <scope>NUCLEOTIDE SEQUENCE</scope>
    <source>
        <tissue evidence="1">Ovary</tissue>
    </source>
</reference>
<dbReference type="AlphaFoldDB" id="S4NUI3"/>
<dbReference type="EMBL" id="GAIX01013317">
    <property type="protein sequence ID" value="JAA79243.1"/>
    <property type="molecule type" value="Transcribed_RNA"/>
</dbReference>
<name>S4NUI3_9NEOP</name>
<proteinExistence type="predicted"/>
<reference evidence="1" key="2">
    <citation type="submission" date="2013-05" db="EMBL/GenBank/DDBJ databases">
        <authorList>
            <person name="Carter J.-M."/>
            <person name="Baker S.C."/>
            <person name="Pink R."/>
            <person name="Carter D.R.F."/>
            <person name="Collins A."/>
            <person name="Tomlin J."/>
            <person name="Gibbs M."/>
            <person name="Breuker C.J."/>
        </authorList>
    </citation>
    <scope>NUCLEOTIDE SEQUENCE</scope>
    <source>
        <tissue evidence="1">Ovary</tissue>
    </source>
</reference>
<organism evidence="1">
    <name type="scientific">Pararge aegeria</name>
    <name type="common">speckled wood butterfly</name>
    <dbReference type="NCBI Taxonomy" id="116150"/>
    <lineage>
        <taxon>Eukaryota</taxon>
        <taxon>Metazoa</taxon>
        <taxon>Ecdysozoa</taxon>
        <taxon>Arthropoda</taxon>
        <taxon>Hexapoda</taxon>
        <taxon>Insecta</taxon>
        <taxon>Pterygota</taxon>
        <taxon>Neoptera</taxon>
        <taxon>Endopterygota</taxon>
        <taxon>Lepidoptera</taxon>
        <taxon>Glossata</taxon>
        <taxon>Ditrysia</taxon>
        <taxon>Papilionoidea</taxon>
        <taxon>Nymphalidae</taxon>
        <taxon>Satyrinae</taxon>
        <taxon>Satyrini</taxon>
        <taxon>Parargina</taxon>
        <taxon>Pararge</taxon>
    </lineage>
</organism>